<sequence>MLTNTDATLYHRHYNPATRLDEWDSTYIPAVWWYEAEQSSVTTEGRKTADAYTVRIPDITVLVKKDDYLVKGQCSVQMKTAKDLAGTEHFKVSAANYNRYGGNPHIKVTGGA</sequence>
<dbReference type="EMBL" id="JAJEQE010000008">
    <property type="protein sequence ID" value="MCC2148439.1"/>
    <property type="molecule type" value="Genomic_DNA"/>
</dbReference>
<dbReference type="RefSeq" id="WP_248834885.1">
    <property type="nucleotide sequence ID" value="NZ_JAJEQE010000008.1"/>
</dbReference>
<evidence type="ECO:0000313" key="2">
    <source>
        <dbReference type="Proteomes" id="UP001299235"/>
    </source>
</evidence>
<proteinExistence type="predicted"/>
<accession>A0ABS8EUI7</accession>
<dbReference type="Proteomes" id="UP001299235">
    <property type="component" value="Unassembled WGS sequence"/>
</dbReference>
<gene>
    <name evidence="1" type="ORF">LKD42_04105</name>
</gene>
<organism evidence="1 2">
    <name type="scientific">Hominisplanchenecus faecis</name>
    <dbReference type="NCBI Taxonomy" id="2885351"/>
    <lineage>
        <taxon>Bacteria</taxon>
        <taxon>Bacillati</taxon>
        <taxon>Bacillota</taxon>
        <taxon>Clostridia</taxon>
        <taxon>Lachnospirales</taxon>
        <taxon>Lachnospiraceae</taxon>
        <taxon>Hominisplanchenecus</taxon>
    </lineage>
</organism>
<reference evidence="1 2" key="1">
    <citation type="submission" date="2021-10" db="EMBL/GenBank/DDBJ databases">
        <title>Anaerobic single-cell dispensing facilitates the cultivation of human gut bacteria.</title>
        <authorList>
            <person name="Afrizal A."/>
        </authorList>
    </citation>
    <scope>NUCLEOTIDE SEQUENCE [LARGE SCALE GENOMIC DNA]</scope>
    <source>
        <strain evidence="1 2">CLA-AA-H246</strain>
    </source>
</reference>
<comment type="caution">
    <text evidence="1">The sequence shown here is derived from an EMBL/GenBank/DDBJ whole genome shotgun (WGS) entry which is preliminary data.</text>
</comment>
<dbReference type="Pfam" id="PF20536">
    <property type="entry name" value="DUF6751"/>
    <property type="match status" value="1"/>
</dbReference>
<keyword evidence="2" id="KW-1185">Reference proteome</keyword>
<evidence type="ECO:0000313" key="1">
    <source>
        <dbReference type="EMBL" id="MCC2148439.1"/>
    </source>
</evidence>
<dbReference type="InterPro" id="IPR046639">
    <property type="entry name" value="DUF6751"/>
</dbReference>
<protein>
    <submittedName>
        <fullName evidence="1">Uncharacterized protein</fullName>
    </submittedName>
</protein>
<name>A0ABS8EUI7_9FIRM</name>